<sequence>MPELRDRLSRPLDYAAVFSHRRSAGIGVLLEDPEMGSNLFGSPLPARENTPSTSTGRRNSVRGRPGSSVLLSWYPRAPLRDITAVVRGCSGGPLLCDRCDGGIGVTGWLGLAGHELGERESEQREREREQRTGRGGSRWLGWLGTAIERRRARLGDVEGQPIESPIPEGQRVLDPSVTPSGAQLKHNISMISPNTAVGVKPCTPAVGKVPKILLGITDQNAGESEFLTPQKKLLNSIDTVEKVVIEELQKLKRTPGAKKAEREKRVRTLMSMR</sequence>
<protein>
    <recommendedName>
        <fullName evidence="3">Protein POLYCHOME</fullName>
    </recommendedName>
</protein>
<dbReference type="GO" id="GO:0005634">
    <property type="term" value="C:nucleus"/>
    <property type="evidence" value="ECO:0007669"/>
    <property type="project" value="InterPro"/>
</dbReference>
<evidence type="ECO:0000313" key="2">
    <source>
        <dbReference type="EMBL" id="SPC99695.1"/>
    </source>
</evidence>
<reference evidence="2" key="1">
    <citation type="submission" date="2018-02" db="EMBL/GenBank/DDBJ databases">
        <authorList>
            <person name="Cohen D.B."/>
            <person name="Kent A.D."/>
        </authorList>
    </citation>
    <scope>NUCLEOTIDE SEQUENCE</scope>
</reference>
<name>A0A2N9GJG0_FAGSY</name>
<proteinExistence type="predicted"/>
<evidence type="ECO:0008006" key="3">
    <source>
        <dbReference type="Google" id="ProtNLM"/>
    </source>
</evidence>
<evidence type="ECO:0000256" key="1">
    <source>
        <dbReference type="SAM" id="MobiDB-lite"/>
    </source>
</evidence>
<feature type="compositionally biased region" description="Polar residues" evidence="1">
    <location>
        <begin position="49"/>
        <end position="58"/>
    </location>
</feature>
<dbReference type="PANTHER" id="PTHR35119:SF1">
    <property type="entry name" value="PROTEIN POLYCHOME"/>
    <property type="match status" value="1"/>
</dbReference>
<dbReference type="AlphaFoldDB" id="A0A2N9GJG0"/>
<organism evidence="2">
    <name type="scientific">Fagus sylvatica</name>
    <name type="common">Beechnut</name>
    <dbReference type="NCBI Taxonomy" id="28930"/>
    <lineage>
        <taxon>Eukaryota</taxon>
        <taxon>Viridiplantae</taxon>
        <taxon>Streptophyta</taxon>
        <taxon>Embryophyta</taxon>
        <taxon>Tracheophyta</taxon>
        <taxon>Spermatophyta</taxon>
        <taxon>Magnoliopsida</taxon>
        <taxon>eudicotyledons</taxon>
        <taxon>Gunneridae</taxon>
        <taxon>Pentapetalae</taxon>
        <taxon>rosids</taxon>
        <taxon>fabids</taxon>
        <taxon>Fagales</taxon>
        <taxon>Fagaceae</taxon>
        <taxon>Fagus</taxon>
    </lineage>
</organism>
<dbReference type="InterPro" id="IPR034590">
    <property type="entry name" value="POLYCHOME/GIG1"/>
</dbReference>
<feature type="compositionally biased region" description="Basic and acidic residues" evidence="1">
    <location>
        <begin position="117"/>
        <end position="132"/>
    </location>
</feature>
<feature type="region of interest" description="Disordered" evidence="1">
    <location>
        <begin position="117"/>
        <end position="137"/>
    </location>
</feature>
<dbReference type="EMBL" id="OIVN01002001">
    <property type="protein sequence ID" value="SPC99695.1"/>
    <property type="molecule type" value="Genomic_DNA"/>
</dbReference>
<feature type="region of interest" description="Disordered" evidence="1">
    <location>
        <begin position="39"/>
        <end position="64"/>
    </location>
</feature>
<dbReference type="PANTHER" id="PTHR35119">
    <property type="entry name" value="PROTEIN POLYCHOME"/>
    <property type="match status" value="1"/>
</dbReference>
<gene>
    <name evidence="2" type="ORF">FSB_LOCUS27577</name>
</gene>
<accession>A0A2N9GJG0</accession>
<dbReference type="GO" id="GO:0051783">
    <property type="term" value="P:regulation of nuclear division"/>
    <property type="evidence" value="ECO:0007669"/>
    <property type="project" value="InterPro"/>
</dbReference>